<comment type="similarity">
    <text evidence="2">Belongs to the UPF0324 family.</text>
</comment>
<protein>
    <submittedName>
        <fullName evidence="8">Sulfate exporter family transporter</fullName>
    </submittedName>
</protein>
<evidence type="ECO:0000313" key="9">
    <source>
        <dbReference type="Proteomes" id="UP001469365"/>
    </source>
</evidence>
<feature type="transmembrane region" description="Helical" evidence="7">
    <location>
        <begin position="45"/>
        <end position="63"/>
    </location>
</feature>
<proteinExistence type="inferred from homology"/>
<dbReference type="Proteomes" id="UP001469365">
    <property type="component" value="Unassembled WGS sequence"/>
</dbReference>
<evidence type="ECO:0000256" key="4">
    <source>
        <dbReference type="ARBA" id="ARBA00022692"/>
    </source>
</evidence>
<gene>
    <name evidence="8" type="ORF">WMW72_09015</name>
</gene>
<evidence type="ECO:0000256" key="7">
    <source>
        <dbReference type="SAM" id="Phobius"/>
    </source>
</evidence>
<keyword evidence="5 7" id="KW-1133">Transmembrane helix</keyword>
<feature type="transmembrane region" description="Helical" evidence="7">
    <location>
        <begin position="75"/>
        <end position="94"/>
    </location>
</feature>
<feature type="transmembrane region" description="Helical" evidence="7">
    <location>
        <begin position="134"/>
        <end position="154"/>
    </location>
</feature>
<name>A0ABU9DJ04_9BACL</name>
<dbReference type="InterPro" id="IPR018383">
    <property type="entry name" value="UPF0324_pro"/>
</dbReference>
<keyword evidence="3" id="KW-1003">Cell membrane</keyword>
<dbReference type="EMBL" id="JBBPCC010000004">
    <property type="protein sequence ID" value="MEK8128040.1"/>
    <property type="molecule type" value="Genomic_DNA"/>
</dbReference>
<keyword evidence="9" id="KW-1185">Reference proteome</keyword>
<dbReference type="PANTHER" id="PTHR30106">
    <property type="entry name" value="INNER MEMBRANE PROTEIN YEIH-RELATED"/>
    <property type="match status" value="1"/>
</dbReference>
<dbReference type="PANTHER" id="PTHR30106:SF2">
    <property type="entry name" value="UPF0324 INNER MEMBRANE PROTEIN YEIH"/>
    <property type="match status" value="1"/>
</dbReference>
<organism evidence="8 9">
    <name type="scientific">Paenibacillus filicis</name>
    <dbReference type="NCBI Taxonomy" id="669464"/>
    <lineage>
        <taxon>Bacteria</taxon>
        <taxon>Bacillati</taxon>
        <taxon>Bacillota</taxon>
        <taxon>Bacilli</taxon>
        <taxon>Bacillales</taxon>
        <taxon>Paenibacillaceae</taxon>
        <taxon>Paenibacillus</taxon>
    </lineage>
</organism>
<feature type="transmembrane region" description="Helical" evidence="7">
    <location>
        <begin position="166"/>
        <end position="189"/>
    </location>
</feature>
<feature type="transmembrane region" description="Helical" evidence="7">
    <location>
        <begin position="297"/>
        <end position="318"/>
    </location>
</feature>
<evidence type="ECO:0000256" key="3">
    <source>
        <dbReference type="ARBA" id="ARBA00022475"/>
    </source>
</evidence>
<evidence type="ECO:0000256" key="1">
    <source>
        <dbReference type="ARBA" id="ARBA00004651"/>
    </source>
</evidence>
<feature type="transmembrane region" description="Helical" evidence="7">
    <location>
        <begin position="330"/>
        <end position="352"/>
    </location>
</feature>
<feature type="transmembrane region" description="Helical" evidence="7">
    <location>
        <begin position="106"/>
        <end position="125"/>
    </location>
</feature>
<evidence type="ECO:0000256" key="2">
    <source>
        <dbReference type="ARBA" id="ARBA00007977"/>
    </source>
</evidence>
<feature type="transmembrane region" description="Helical" evidence="7">
    <location>
        <begin position="272"/>
        <end position="291"/>
    </location>
</feature>
<keyword evidence="6 7" id="KW-0472">Membrane</keyword>
<reference evidence="8 9" key="1">
    <citation type="submission" date="2024-04" db="EMBL/GenBank/DDBJ databases">
        <title>draft genome sequnece of Paenibacillus filicis.</title>
        <authorList>
            <person name="Kim D.-U."/>
        </authorList>
    </citation>
    <scope>NUCLEOTIDE SEQUENCE [LARGE SCALE GENOMIC DNA]</scope>
    <source>
        <strain evidence="8 9">KACC14197</strain>
    </source>
</reference>
<sequence>MGRTQLLGDYTGSRRRVIQWGIMQGIGLTLLLAALAWGASGLPHLGIVGPLVLAIILGMAWRATVGVGDGMTAGIAFSSQKLLRLGIILLGMRLDWRDLVHAGPQVAAMAVIHVMFTLTVVALLARRFGVGDRLGLLTACGTAICGAAAVAAIAPQAKATPEETAIAAAIAAIWGTVFTVAYTLLYPVLGLTAGAYGIFSGATLHEVAHAIAASAVAGQEAVDLAVVAKLSRVALLVPVALLVGLRARRAVCSEAGANSGAQVQAERSPIPVPWFILSFLAMSGLHTWGIIPAAAAGYMVTASYLLMAMAMAGLGLNVRLSAFRRQGMKPLAASLLGSVLLALLGYVLIYGFGLSNL</sequence>
<keyword evidence="4 7" id="KW-0812">Transmembrane</keyword>
<dbReference type="RefSeq" id="WP_341415100.1">
    <property type="nucleotide sequence ID" value="NZ_JBBPCC010000004.1"/>
</dbReference>
<accession>A0ABU9DJ04</accession>
<feature type="transmembrane region" description="Helical" evidence="7">
    <location>
        <begin position="20"/>
        <end position="39"/>
    </location>
</feature>
<dbReference type="Pfam" id="PF03601">
    <property type="entry name" value="Cons_hypoth698"/>
    <property type="match status" value="1"/>
</dbReference>
<evidence type="ECO:0000256" key="6">
    <source>
        <dbReference type="ARBA" id="ARBA00023136"/>
    </source>
</evidence>
<evidence type="ECO:0000313" key="8">
    <source>
        <dbReference type="EMBL" id="MEK8128040.1"/>
    </source>
</evidence>
<comment type="caution">
    <text evidence="8">The sequence shown here is derived from an EMBL/GenBank/DDBJ whole genome shotgun (WGS) entry which is preliminary data.</text>
</comment>
<evidence type="ECO:0000256" key="5">
    <source>
        <dbReference type="ARBA" id="ARBA00022989"/>
    </source>
</evidence>
<comment type="subcellular location">
    <subcellularLocation>
        <location evidence="1">Cell membrane</location>
        <topology evidence="1">Multi-pass membrane protein</topology>
    </subcellularLocation>
</comment>